<comment type="subcellular location">
    <subcellularLocation>
        <location evidence="1">Fimbrium</location>
    </subcellularLocation>
</comment>
<keyword evidence="6" id="KW-1185">Reference proteome</keyword>
<protein>
    <submittedName>
        <fullName evidence="5">Fimbrial family protein</fullName>
    </submittedName>
</protein>
<dbReference type="Proteomes" id="UP000238390">
    <property type="component" value="Chromosome"/>
</dbReference>
<comment type="similarity">
    <text evidence="2">Belongs to the fimbrial protein family.</text>
</comment>
<dbReference type="PANTHER" id="PTHR33420">
    <property type="entry name" value="FIMBRIAL SUBUNIT ELFA-RELATED"/>
    <property type="match status" value="1"/>
</dbReference>
<reference evidence="5 6" key="1">
    <citation type="submission" date="2018-02" db="EMBL/GenBank/DDBJ databases">
        <title>FDA/CDC Antimicrobial Resistant Isolate Bank Genome Sequencing.</title>
        <authorList>
            <person name="Benahmed F.H."/>
            <person name="Lutgring J.D."/>
            <person name="Yoo B."/>
            <person name="Machado M."/>
            <person name="Brown A."/>
            <person name="McAllister G."/>
            <person name="Perry A."/>
            <person name="Halpin A.L."/>
            <person name="Vavikolanu K."/>
            <person name="Ott S."/>
            <person name="Zhao X."/>
            <person name="Tallon L.J."/>
            <person name="Sadzewicz L."/>
            <person name="Aluvathingal J."/>
            <person name="Nadendla S."/>
            <person name="Voskania-kordi A."/>
            <person name="Simonyan V."/>
            <person name="Patel J."/>
            <person name="Shawar R.M."/>
        </authorList>
    </citation>
    <scope>NUCLEOTIDE SEQUENCE [LARGE SCALE GENOMIC DNA]</scope>
    <source>
        <strain evidence="5 6">AR_0356</strain>
    </source>
</reference>
<proteinExistence type="inferred from homology"/>
<evidence type="ECO:0000256" key="1">
    <source>
        <dbReference type="ARBA" id="ARBA00004561"/>
    </source>
</evidence>
<dbReference type="Pfam" id="PF00419">
    <property type="entry name" value="Fimbrial"/>
    <property type="match status" value="1"/>
</dbReference>
<name>A0A2R3J0P8_9PSED</name>
<dbReference type="AlphaFoldDB" id="A0A2R3J0P8"/>
<dbReference type="InterPro" id="IPR000259">
    <property type="entry name" value="Adhesion_dom_fimbrial"/>
</dbReference>
<dbReference type="InterPro" id="IPR036937">
    <property type="entry name" value="Adhesion_dom_fimbrial_sf"/>
</dbReference>
<dbReference type="EMBL" id="CP027169">
    <property type="protein sequence ID" value="AVK07735.1"/>
    <property type="molecule type" value="Genomic_DNA"/>
</dbReference>
<dbReference type="GO" id="GO:0043709">
    <property type="term" value="P:cell adhesion involved in single-species biofilm formation"/>
    <property type="evidence" value="ECO:0007669"/>
    <property type="project" value="TreeGrafter"/>
</dbReference>
<evidence type="ECO:0000313" key="5">
    <source>
        <dbReference type="EMBL" id="AVK07735.1"/>
    </source>
</evidence>
<dbReference type="SUPFAM" id="SSF49401">
    <property type="entry name" value="Bacterial adhesins"/>
    <property type="match status" value="1"/>
</dbReference>
<keyword evidence="3" id="KW-0281">Fimbrium</keyword>
<organism evidence="5 6">
    <name type="scientific">Pseudomonas paraeruginosa</name>
    <dbReference type="NCBI Taxonomy" id="2994495"/>
    <lineage>
        <taxon>Bacteria</taxon>
        <taxon>Pseudomonadati</taxon>
        <taxon>Pseudomonadota</taxon>
        <taxon>Gammaproteobacteria</taxon>
        <taxon>Pseudomonadales</taxon>
        <taxon>Pseudomonadaceae</taxon>
        <taxon>Pseudomonas</taxon>
    </lineage>
</organism>
<dbReference type="PANTHER" id="PTHR33420:SF14">
    <property type="entry name" value="TYPE 1 FIMBRIN D-MANNOSE SPECIFIC ADHESIN"/>
    <property type="match status" value="1"/>
</dbReference>
<evidence type="ECO:0000259" key="4">
    <source>
        <dbReference type="Pfam" id="PF00419"/>
    </source>
</evidence>
<evidence type="ECO:0000256" key="2">
    <source>
        <dbReference type="ARBA" id="ARBA00006671"/>
    </source>
</evidence>
<evidence type="ECO:0000313" key="6">
    <source>
        <dbReference type="Proteomes" id="UP000238390"/>
    </source>
</evidence>
<dbReference type="InterPro" id="IPR050263">
    <property type="entry name" value="Bact_Fimbrial_Adh_Pro"/>
</dbReference>
<dbReference type="GO" id="GO:0009289">
    <property type="term" value="C:pilus"/>
    <property type="evidence" value="ECO:0007669"/>
    <property type="project" value="UniProtKB-SubCell"/>
</dbReference>
<accession>A0A2R3J0P8</accession>
<evidence type="ECO:0000256" key="3">
    <source>
        <dbReference type="ARBA" id="ARBA00023263"/>
    </source>
</evidence>
<gene>
    <name evidence="5" type="ORF">CSB93_2170</name>
</gene>
<dbReference type="InterPro" id="IPR008966">
    <property type="entry name" value="Adhesion_dom_sf"/>
</dbReference>
<dbReference type="RefSeq" id="WP_034081685.1">
    <property type="nucleotide sequence ID" value="NZ_CP020560.1"/>
</dbReference>
<dbReference type="GeneID" id="77219368"/>
<feature type="domain" description="Fimbrial-type adhesion" evidence="4">
    <location>
        <begin position="238"/>
        <end position="378"/>
    </location>
</feature>
<sequence>MSARSFPFGHIPAGRACRPLLLCSLLAGLSLQPASALDEIARDCTFRNGLGGPWRAVNDLTSNTPKGTVLFIRPVNLFIDYKVSYSAEPHELILGGNWSGVGYPEPYGTVQTNIHGIGYRISMDAQDGVKRPIPIDNIPHALDRRATDNAGGAVNDYLQELVLTVDPRDLPSGELLVTRVSGSAMLNLWAVDMLKGETSLGGRFDIPTSNTPVGVCRTPYRLVGPEAINIGGGPPPLIPNKCKVEVGQTIPVELGSVALKDFPQINDTSRARHFSITLSECAAAAKPQVAFQDKYASVAPADPTILSLKDGGAKGFGIVVENGLDSGRRIRFDGTPYPMRRVGDTADIPLSAAYIRTGTAAELKAGVADGAAEFSFTFP</sequence>
<dbReference type="Gene3D" id="2.60.40.1090">
    <property type="entry name" value="Fimbrial-type adhesion domain"/>
    <property type="match status" value="1"/>
</dbReference>